<dbReference type="Proteomes" id="UP001626550">
    <property type="component" value="Unassembled WGS sequence"/>
</dbReference>
<evidence type="ECO:0000256" key="3">
    <source>
        <dbReference type="PROSITE-ProRule" id="PRU00192"/>
    </source>
</evidence>
<dbReference type="SMART" id="SM00326">
    <property type="entry name" value="SH3"/>
    <property type="match status" value="1"/>
</dbReference>
<comment type="caution">
    <text evidence="6">The sequence shown here is derived from an EMBL/GenBank/DDBJ whole genome shotgun (WGS) entry which is preliminary data.</text>
</comment>
<gene>
    <name evidence="6" type="primary">SH3GL3_2</name>
    <name evidence="6" type="ORF">Ciccas_006687</name>
</gene>
<dbReference type="SMART" id="SM00721">
    <property type="entry name" value="BAR"/>
    <property type="match status" value="1"/>
</dbReference>
<dbReference type="InterPro" id="IPR036028">
    <property type="entry name" value="SH3-like_dom_sf"/>
</dbReference>
<dbReference type="PRINTS" id="PR00452">
    <property type="entry name" value="SH3DOMAIN"/>
</dbReference>
<evidence type="ECO:0000256" key="2">
    <source>
        <dbReference type="ARBA" id="ARBA00022443"/>
    </source>
</evidence>
<accession>A0ABD2Q513</accession>
<evidence type="ECO:0000313" key="6">
    <source>
        <dbReference type="EMBL" id="KAL3314687.1"/>
    </source>
</evidence>
<dbReference type="SUPFAM" id="SSF103657">
    <property type="entry name" value="BAR/IMD domain-like"/>
    <property type="match status" value="1"/>
</dbReference>
<dbReference type="Gene3D" id="1.20.1270.60">
    <property type="entry name" value="Arfaptin homology (AH) domain/BAR domain"/>
    <property type="match status" value="1"/>
</dbReference>
<dbReference type="InterPro" id="IPR027267">
    <property type="entry name" value="AH/BAR_dom_sf"/>
</dbReference>
<keyword evidence="7" id="KW-1185">Reference proteome</keyword>
<dbReference type="EMBL" id="JBJKFK010000930">
    <property type="protein sequence ID" value="KAL3314687.1"/>
    <property type="molecule type" value="Genomic_DNA"/>
</dbReference>
<keyword evidence="2 3" id="KW-0728">SH3 domain</keyword>
<dbReference type="InterPro" id="IPR050384">
    <property type="entry name" value="Endophilin_SH3RF"/>
</dbReference>
<sequence>MSIQGWKKNLNRVGQRFNEKVAGYKGTQKGENYKHMTDQIDVYKKHFDDLTSKTVDVLQPNPTIRAKIGAVGTWAKLRGTSNNVVYKQAEAELAEVMNKYGNLLGPQSSYGRALLESSTAFVDIADLKYSNEDSIRDGFLGPIHAIMNQEIKEVNNLRKKCEARRLDYDTQRKSHEKGNKTEDSSLVLAQRQYEEAMESTTLAMVNFLNSEPDHIINLGNMIQSMAEFHTKAAETLNRLHTELQSRCHSFRAFHAPATEVTLHLDDPRSHVVYFAGLNAGQPCCKSIFPFKAENENELEFPQGEIIKLIEQVDSNWYLGEYHGRTGHFPINYVEVIVPL</sequence>
<reference evidence="6 7" key="1">
    <citation type="submission" date="2024-11" db="EMBL/GenBank/DDBJ databases">
        <title>Adaptive evolution of stress response genes in parasites aligns with host niche diversity.</title>
        <authorList>
            <person name="Hahn C."/>
            <person name="Resl P."/>
        </authorList>
    </citation>
    <scope>NUCLEOTIDE SEQUENCE [LARGE SCALE GENOMIC DNA]</scope>
    <source>
        <strain evidence="6">EGGRZ-B1_66</strain>
        <tissue evidence="6">Body</tissue>
    </source>
</reference>
<dbReference type="SUPFAM" id="SSF50044">
    <property type="entry name" value="SH3-domain"/>
    <property type="match status" value="1"/>
</dbReference>
<dbReference type="Pfam" id="PF14604">
    <property type="entry name" value="SH3_9"/>
    <property type="match status" value="1"/>
</dbReference>
<dbReference type="PANTHER" id="PTHR14167">
    <property type="entry name" value="SH3 DOMAIN-CONTAINING"/>
    <property type="match status" value="1"/>
</dbReference>
<comment type="similarity">
    <text evidence="1">Belongs to the endophilin family.</text>
</comment>
<feature type="domain" description="SH3" evidence="4">
    <location>
        <begin position="279"/>
        <end position="338"/>
    </location>
</feature>
<proteinExistence type="inferred from homology"/>
<organism evidence="6 7">
    <name type="scientific">Cichlidogyrus casuarinus</name>
    <dbReference type="NCBI Taxonomy" id="1844966"/>
    <lineage>
        <taxon>Eukaryota</taxon>
        <taxon>Metazoa</taxon>
        <taxon>Spiralia</taxon>
        <taxon>Lophotrochozoa</taxon>
        <taxon>Platyhelminthes</taxon>
        <taxon>Monogenea</taxon>
        <taxon>Monopisthocotylea</taxon>
        <taxon>Dactylogyridea</taxon>
        <taxon>Ancyrocephalidae</taxon>
        <taxon>Cichlidogyrus</taxon>
    </lineage>
</organism>
<dbReference type="PANTHER" id="PTHR14167:SF116">
    <property type="entry name" value="CAP, ISOFORM AC"/>
    <property type="match status" value="1"/>
</dbReference>
<dbReference type="InterPro" id="IPR001452">
    <property type="entry name" value="SH3_domain"/>
</dbReference>
<evidence type="ECO:0000259" key="5">
    <source>
        <dbReference type="PROSITE" id="PS51021"/>
    </source>
</evidence>
<dbReference type="Gene3D" id="2.30.30.40">
    <property type="entry name" value="SH3 Domains"/>
    <property type="match status" value="1"/>
</dbReference>
<name>A0ABD2Q513_9PLAT</name>
<dbReference type="PROSITE" id="PS50002">
    <property type="entry name" value="SH3"/>
    <property type="match status" value="1"/>
</dbReference>
<evidence type="ECO:0000313" key="7">
    <source>
        <dbReference type="Proteomes" id="UP001626550"/>
    </source>
</evidence>
<dbReference type="Pfam" id="PF03114">
    <property type="entry name" value="BAR"/>
    <property type="match status" value="1"/>
</dbReference>
<dbReference type="AlphaFoldDB" id="A0ABD2Q513"/>
<dbReference type="InterPro" id="IPR004148">
    <property type="entry name" value="BAR_dom"/>
</dbReference>
<evidence type="ECO:0000256" key="1">
    <source>
        <dbReference type="ARBA" id="ARBA00006697"/>
    </source>
</evidence>
<feature type="domain" description="BAR" evidence="5">
    <location>
        <begin position="18"/>
        <end position="252"/>
    </location>
</feature>
<evidence type="ECO:0000259" key="4">
    <source>
        <dbReference type="PROSITE" id="PS50002"/>
    </source>
</evidence>
<protein>
    <submittedName>
        <fullName evidence="6">Endophilin-A3</fullName>
    </submittedName>
</protein>
<dbReference type="PROSITE" id="PS51021">
    <property type="entry name" value="BAR"/>
    <property type="match status" value="1"/>
</dbReference>